<protein>
    <submittedName>
        <fullName evidence="2">Uncharacterized protein</fullName>
    </submittedName>
</protein>
<gene>
    <name evidence="2" type="ORF">OHA16_39000</name>
</gene>
<name>A0ABZ1UBK8_9ACTN</name>
<feature type="region of interest" description="Disordered" evidence="1">
    <location>
        <begin position="37"/>
        <end position="80"/>
    </location>
</feature>
<evidence type="ECO:0000313" key="2">
    <source>
        <dbReference type="EMBL" id="WUQ88463.1"/>
    </source>
</evidence>
<reference evidence="2" key="1">
    <citation type="submission" date="2022-10" db="EMBL/GenBank/DDBJ databases">
        <title>The complete genomes of actinobacterial strains from the NBC collection.</title>
        <authorList>
            <person name="Joergensen T.S."/>
            <person name="Alvarez Arevalo M."/>
            <person name="Sterndorff E.B."/>
            <person name="Faurdal D."/>
            <person name="Vuksanovic O."/>
            <person name="Mourched A.-S."/>
            <person name="Charusanti P."/>
            <person name="Shaw S."/>
            <person name="Blin K."/>
            <person name="Weber T."/>
        </authorList>
    </citation>
    <scope>NUCLEOTIDE SEQUENCE</scope>
    <source>
        <strain evidence="2">NBC_00222</strain>
    </source>
</reference>
<keyword evidence="3" id="KW-1185">Reference proteome</keyword>
<dbReference type="Proteomes" id="UP001432222">
    <property type="component" value="Chromosome"/>
</dbReference>
<dbReference type="EMBL" id="CP108110">
    <property type="protein sequence ID" value="WUQ88463.1"/>
    <property type="molecule type" value="Genomic_DNA"/>
</dbReference>
<feature type="region of interest" description="Disordered" evidence="1">
    <location>
        <begin position="235"/>
        <end position="265"/>
    </location>
</feature>
<organism evidence="2 3">
    <name type="scientific">Kitasatospora purpeofusca</name>
    <dbReference type="NCBI Taxonomy" id="67352"/>
    <lineage>
        <taxon>Bacteria</taxon>
        <taxon>Bacillati</taxon>
        <taxon>Actinomycetota</taxon>
        <taxon>Actinomycetes</taxon>
        <taxon>Kitasatosporales</taxon>
        <taxon>Streptomycetaceae</taxon>
        <taxon>Kitasatospora</taxon>
    </lineage>
</organism>
<sequence>MRDDPQVIGFDLDSWREVLVTERPVGAWRAMDAGRAGGSRTWAASPGPWVSPGRERRWGRPVGGSGSGRRTGSAAGAARRGHEMIRQTLETVDHPFVRVMMHQNTSSGVGDRYRMALVAGGLGDEQAWQYALSITVGAMGEAPPWSRDLSGHTDREIRRHQELLRTAEVFVISPAAHAAVMASAATLELADTATLDREVDLPALTGLLVLPEPIVHANRNGALSDTAAREQIRRAGSAAGGPRSPLAGGWTHRSSGRTERSGSVALHHRFSRPGARCWRSRAGRRPLARRRCSRSCTAGAASSGWGGAGAAPVVLGTLQPPAVGAVQ</sequence>
<dbReference type="RefSeq" id="WP_328959012.1">
    <property type="nucleotide sequence ID" value="NZ_CP108110.1"/>
</dbReference>
<evidence type="ECO:0000256" key="1">
    <source>
        <dbReference type="SAM" id="MobiDB-lite"/>
    </source>
</evidence>
<evidence type="ECO:0000313" key="3">
    <source>
        <dbReference type="Proteomes" id="UP001432222"/>
    </source>
</evidence>
<accession>A0ABZ1UBK8</accession>
<proteinExistence type="predicted"/>